<reference evidence="2 3" key="2">
    <citation type="journal article" date="2019" name="G3 (Bethesda)">
        <title>Hybrid Assembly of the Genome of the Entomopathogenic Nematode Steinernema carpocapsae Identifies the X-Chromosome.</title>
        <authorList>
            <person name="Serra L."/>
            <person name="Macchietto M."/>
            <person name="Macias-Munoz A."/>
            <person name="McGill C.J."/>
            <person name="Rodriguez I.M."/>
            <person name="Rodriguez B."/>
            <person name="Murad R."/>
            <person name="Mortazavi A."/>
        </authorList>
    </citation>
    <scope>NUCLEOTIDE SEQUENCE [LARGE SCALE GENOMIC DNA]</scope>
    <source>
        <strain evidence="2 3">ALL</strain>
    </source>
</reference>
<name>A0A4U5PI69_STECR</name>
<keyword evidence="1" id="KW-0732">Signal</keyword>
<evidence type="ECO:0000313" key="2">
    <source>
        <dbReference type="EMBL" id="TKR96250.1"/>
    </source>
</evidence>
<dbReference type="AlphaFoldDB" id="A0A4U5PI69"/>
<organism evidence="2 3">
    <name type="scientific">Steinernema carpocapsae</name>
    <name type="common">Entomopathogenic nematode</name>
    <dbReference type="NCBI Taxonomy" id="34508"/>
    <lineage>
        <taxon>Eukaryota</taxon>
        <taxon>Metazoa</taxon>
        <taxon>Ecdysozoa</taxon>
        <taxon>Nematoda</taxon>
        <taxon>Chromadorea</taxon>
        <taxon>Rhabditida</taxon>
        <taxon>Tylenchina</taxon>
        <taxon>Panagrolaimomorpha</taxon>
        <taxon>Strongyloidoidea</taxon>
        <taxon>Steinernematidae</taxon>
        <taxon>Steinernema</taxon>
    </lineage>
</organism>
<dbReference type="EMBL" id="AZBU02000002">
    <property type="protein sequence ID" value="TKR96250.1"/>
    <property type="molecule type" value="Genomic_DNA"/>
</dbReference>
<sequence>MLNMSFSSLFLVSPLIHSLNVDFAYAYAAYKIGFYLSGQTFAPTFNGTEINLLNEYNTWARNTKATFGKLSTEYSTRLNSSLGVFIQNPVLKKFRRPIGAIFVPIRWQLFISMFNQCFALFELKSYFS</sequence>
<feature type="signal peptide" evidence="1">
    <location>
        <begin position="1"/>
        <end position="18"/>
    </location>
</feature>
<gene>
    <name evidence="2" type="ORF">L596_010299</name>
</gene>
<evidence type="ECO:0000256" key="1">
    <source>
        <dbReference type="SAM" id="SignalP"/>
    </source>
</evidence>
<proteinExistence type="predicted"/>
<keyword evidence="3" id="KW-1185">Reference proteome</keyword>
<feature type="chain" id="PRO_5020528319" evidence="1">
    <location>
        <begin position="19"/>
        <end position="128"/>
    </location>
</feature>
<evidence type="ECO:0000313" key="3">
    <source>
        <dbReference type="Proteomes" id="UP000298663"/>
    </source>
</evidence>
<comment type="caution">
    <text evidence="2">The sequence shown here is derived from an EMBL/GenBank/DDBJ whole genome shotgun (WGS) entry which is preliminary data.</text>
</comment>
<reference evidence="2 3" key="1">
    <citation type="journal article" date="2015" name="Genome Biol.">
        <title>Comparative genomics of Steinernema reveals deeply conserved gene regulatory networks.</title>
        <authorList>
            <person name="Dillman A.R."/>
            <person name="Macchietto M."/>
            <person name="Porter C.F."/>
            <person name="Rogers A."/>
            <person name="Williams B."/>
            <person name="Antoshechkin I."/>
            <person name="Lee M.M."/>
            <person name="Goodwin Z."/>
            <person name="Lu X."/>
            <person name="Lewis E.E."/>
            <person name="Goodrich-Blair H."/>
            <person name="Stock S.P."/>
            <person name="Adams B.J."/>
            <person name="Sternberg P.W."/>
            <person name="Mortazavi A."/>
        </authorList>
    </citation>
    <scope>NUCLEOTIDE SEQUENCE [LARGE SCALE GENOMIC DNA]</scope>
    <source>
        <strain evidence="2 3">ALL</strain>
    </source>
</reference>
<protein>
    <submittedName>
        <fullName evidence="2">Uncharacterized protein</fullName>
    </submittedName>
</protein>
<accession>A0A4U5PI69</accession>
<dbReference type="Proteomes" id="UP000298663">
    <property type="component" value="Unassembled WGS sequence"/>
</dbReference>